<evidence type="ECO:0000313" key="2">
    <source>
        <dbReference type="EMBL" id="SHJ63827.1"/>
    </source>
</evidence>
<sequence>MRLKIHHETRYRFDAPVSYGLQQLRKTPKTSQQQWVLNWDTQVTGGRKELSFDDYHHNVTELISFDRGVTELTVTSRGEVELSDTHGIVGRHRGPAPLWLYRRETERTRARAGVRALVRQAAGADELERMHSLIEVIRGAVAYEVGVSHPGWSAEKAIEEGHGVCQDHAHVFIACAREMGLPARYVSGYLMLEDRVAQDAMHAWAEVHLDALGWVGFDVSNGISPDTRYVRVATGLDYSDAAPVSGTRIGGSAESLDVRIEVQAQQ</sequence>
<dbReference type="InterPro" id="IPR038765">
    <property type="entry name" value="Papain-like_cys_pep_sf"/>
</dbReference>
<dbReference type="OrthoDB" id="9804023at2"/>
<feature type="domain" description="Transglutaminase-like" evidence="1">
    <location>
        <begin position="157"/>
        <end position="221"/>
    </location>
</feature>
<dbReference type="SUPFAM" id="SSF54001">
    <property type="entry name" value="Cysteine proteinases"/>
    <property type="match status" value="1"/>
</dbReference>
<dbReference type="Proteomes" id="UP000324252">
    <property type="component" value="Unassembled WGS sequence"/>
</dbReference>
<dbReference type="GO" id="GO:0008233">
    <property type="term" value="F:peptidase activity"/>
    <property type="evidence" value="ECO:0007669"/>
    <property type="project" value="UniProtKB-KW"/>
</dbReference>
<keyword evidence="2" id="KW-0378">Hydrolase</keyword>
<evidence type="ECO:0000313" key="3">
    <source>
        <dbReference type="Proteomes" id="UP000324252"/>
    </source>
</evidence>
<dbReference type="EMBL" id="FQZZ01000001">
    <property type="protein sequence ID" value="SHJ63827.1"/>
    <property type="molecule type" value="Genomic_DNA"/>
</dbReference>
<dbReference type="Pfam" id="PF01841">
    <property type="entry name" value="Transglut_core"/>
    <property type="match status" value="1"/>
</dbReference>
<keyword evidence="2" id="KW-0645">Protease</keyword>
<dbReference type="Gene3D" id="3.10.620.30">
    <property type="match status" value="1"/>
</dbReference>
<dbReference type="AlphaFoldDB" id="A0A1H0AWI8"/>
<organism evidence="2 3">
    <name type="scientific">Lutimaribacter pacificus</name>
    <dbReference type="NCBI Taxonomy" id="391948"/>
    <lineage>
        <taxon>Bacteria</taxon>
        <taxon>Pseudomonadati</taxon>
        <taxon>Pseudomonadota</taxon>
        <taxon>Alphaproteobacteria</taxon>
        <taxon>Rhodobacterales</taxon>
        <taxon>Roseobacteraceae</taxon>
        <taxon>Lutimaribacter</taxon>
    </lineage>
</organism>
<dbReference type="Pfam" id="PF08379">
    <property type="entry name" value="Bact_transglu_N"/>
    <property type="match status" value="1"/>
</dbReference>
<dbReference type="RefSeq" id="WP_149786256.1">
    <property type="nucleotide sequence ID" value="NZ_FNIO01000001.1"/>
</dbReference>
<keyword evidence="3" id="KW-1185">Reference proteome</keyword>
<dbReference type="GO" id="GO:0006508">
    <property type="term" value="P:proteolysis"/>
    <property type="evidence" value="ECO:0007669"/>
    <property type="project" value="UniProtKB-KW"/>
</dbReference>
<proteinExistence type="predicted"/>
<dbReference type="PANTHER" id="PTHR33490">
    <property type="entry name" value="BLR5614 PROTEIN-RELATED"/>
    <property type="match status" value="1"/>
</dbReference>
<accession>A0A1H0AWI8</accession>
<name>A0A1H0AWI8_9RHOB</name>
<dbReference type="InterPro" id="IPR013589">
    <property type="entry name" value="Bac_transglu_N"/>
</dbReference>
<gene>
    <name evidence="2" type="ORF">SAMN05444142_101885</name>
</gene>
<dbReference type="InterPro" id="IPR002931">
    <property type="entry name" value="Transglutaminase-like"/>
</dbReference>
<dbReference type="SMART" id="SM00460">
    <property type="entry name" value="TGc"/>
    <property type="match status" value="1"/>
</dbReference>
<protein>
    <submittedName>
        <fullName evidence="2">Transglutaminase-like enzyme, putative cysteine protease</fullName>
    </submittedName>
</protein>
<evidence type="ECO:0000259" key="1">
    <source>
        <dbReference type="SMART" id="SM00460"/>
    </source>
</evidence>
<dbReference type="PANTHER" id="PTHR33490:SF6">
    <property type="entry name" value="SLL1049 PROTEIN"/>
    <property type="match status" value="1"/>
</dbReference>
<reference evidence="2 3" key="1">
    <citation type="submission" date="2016-11" db="EMBL/GenBank/DDBJ databases">
        <authorList>
            <person name="Varghese N."/>
            <person name="Submissions S."/>
        </authorList>
    </citation>
    <scope>NUCLEOTIDE SEQUENCE [LARGE SCALE GENOMIC DNA]</scope>
    <source>
        <strain evidence="2 3">DSM 29620</strain>
    </source>
</reference>